<evidence type="ECO:0000313" key="3">
    <source>
        <dbReference type="Proteomes" id="UP000002630"/>
    </source>
</evidence>
<sequence length="249" mass="28249">MAVRSTRELQRISSSASSSRVSKSASTSTDSWRGRWKKQSALESGLAKLTLCASSFAWMHGKQCIRGFQRVQMLPAEFREQLQMSLHIYLRPSEGAAVARFFDVQQVGSVNGEVFVRWFLQAGLDSREERLRAQAAVDHEEQRLRREGERAEVARKRDANTAAVEVEFSAEDRASALLLLGKIALSYHDQRTGHEAAQRDFACALGPMAFRLQLFRSFGIRLTDRQFAALFDVMDINRDRQARKHLKLS</sequence>
<accession>D7G298</accession>
<keyword evidence="3" id="KW-1185">Reference proteome</keyword>
<dbReference type="EMBL" id="FN648674">
    <property type="protein sequence ID" value="CBJ48775.1"/>
    <property type="molecule type" value="Genomic_DNA"/>
</dbReference>
<proteinExistence type="predicted"/>
<dbReference type="EMBL" id="FN649744">
    <property type="protein sequence ID" value="CBJ48775.1"/>
    <property type="molecule type" value="Genomic_DNA"/>
</dbReference>
<dbReference type="OMA" id="DARYDAN"/>
<feature type="compositionally biased region" description="Basic and acidic residues" evidence="1">
    <location>
        <begin position="1"/>
        <end position="10"/>
    </location>
</feature>
<evidence type="ECO:0000256" key="1">
    <source>
        <dbReference type="SAM" id="MobiDB-lite"/>
    </source>
</evidence>
<gene>
    <name evidence="2" type="ORF">Esi_0047_0080</name>
</gene>
<protein>
    <submittedName>
        <fullName evidence="2">Uncharacterized protein</fullName>
    </submittedName>
</protein>
<organism evidence="2 3">
    <name type="scientific">Ectocarpus siliculosus</name>
    <name type="common">Brown alga</name>
    <name type="synonym">Conferva siliculosa</name>
    <dbReference type="NCBI Taxonomy" id="2880"/>
    <lineage>
        <taxon>Eukaryota</taxon>
        <taxon>Sar</taxon>
        <taxon>Stramenopiles</taxon>
        <taxon>Ochrophyta</taxon>
        <taxon>PX clade</taxon>
        <taxon>Phaeophyceae</taxon>
        <taxon>Ectocarpales</taxon>
        <taxon>Ectocarpaceae</taxon>
        <taxon>Ectocarpus</taxon>
    </lineage>
</organism>
<feature type="compositionally biased region" description="Low complexity" evidence="1">
    <location>
        <begin position="13"/>
        <end position="31"/>
    </location>
</feature>
<dbReference type="AlphaFoldDB" id="D7G298"/>
<name>D7G298_ECTSI</name>
<dbReference type="InParanoid" id="D7G298"/>
<dbReference type="Proteomes" id="UP000002630">
    <property type="component" value="Linkage Group LG19"/>
</dbReference>
<evidence type="ECO:0000313" key="2">
    <source>
        <dbReference type="EMBL" id="CBJ48775.1"/>
    </source>
</evidence>
<reference evidence="2 3" key="1">
    <citation type="journal article" date="2010" name="Nature">
        <title>The Ectocarpus genome and the independent evolution of multicellularity in brown algae.</title>
        <authorList>
            <person name="Cock J.M."/>
            <person name="Sterck L."/>
            <person name="Rouze P."/>
            <person name="Scornet D."/>
            <person name="Allen A.E."/>
            <person name="Amoutzias G."/>
            <person name="Anthouard V."/>
            <person name="Artiguenave F."/>
            <person name="Aury J.M."/>
            <person name="Badger J.H."/>
            <person name="Beszteri B."/>
            <person name="Billiau K."/>
            <person name="Bonnet E."/>
            <person name="Bothwell J.H."/>
            <person name="Bowler C."/>
            <person name="Boyen C."/>
            <person name="Brownlee C."/>
            <person name="Carrano C.J."/>
            <person name="Charrier B."/>
            <person name="Cho G.Y."/>
            <person name="Coelho S.M."/>
            <person name="Collen J."/>
            <person name="Corre E."/>
            <person name="Da Silva C."/>
            <person name="Delage L."/>
            <person name="Delaroque N."/>
            <person name="Dittami S.M."/>
            <person name="Doulbeau S."/>
            <person name="Elias M."/>
            <person name="Farnham G."/>
            <person name="Gachon C.M."/>
            <person name="Gschloessl B."/>
            <person name="Heesch S."/>
            <person name="Jabbari K."/>
            <person name="Jubin C."/>
            <person name="Kawai H."/>
            <person name="Kimura K."/>
            <person name="Kloareg B."/>
            <person name="Kupper F.C."/>
            <person name="Lang D."/>
            <person name="Le Bail A."/>
            <person name="Leblanc C."/>
            <person name="Lerouge P."/>
            <person name="Lohr M."/>
            <person name="Lopez P.J."/>
            <person name="Martens C."/>
            <person name="Maumus F."/>
            <person name="Michel G."/>
            <person name="Miranda-Saavedra D."/>
            <person name="Morales J."/>
            <person name="Moreau H."/>
            <person name="Motomura T."/>
            <person name="Nagasato C."/>
            <person name="Napoli C.A."/>
            <person name="Nelson D.R."/>
            <person name="Nyvall-Collen P."/>
            <person name="Peters A.F."/>
            <person name="Pommier C."/>
            <person name="Potin P."/>
            <person name="Poulain J."/>
            <person name="Quesneville H."/>
            <person name="Read B."/>
            <person name="Rensing S.A."/>
            <person name="Ritter A."/>
            <person name="Rousvoal S."/>
            <person name="Samanta M."/>
            <person name="Samson G."/>
            <person name="Schroeder D.C."/>
            <person name="Segurens B."/>
            <person name="Strittmatter M."/>
            <person name="Tonon T."/>
            <person name="Tregear J.W."/>
            <person name="Valentin K."/>
            <person name="von Dassow P."/>
            <person name="Yamagishi T."/>
            <person name="Van de Peer Y."/>
            <person name="Wincker P."/>
        </authorList>
    </citation>
    <scope>NUCLEOTIDE SEQUENCE [LARGE SCALE GENOMIC DNA]</scope>
    <source>
        <strain evidence="3">Ec32 / CCAP1310/4</strain>
    </source>
</reference>
<feature type="region of interest" description="Disordered" evidence="1">
    <location>
        <begin position="1"/>
        <end position="32"/>
    </location>
</feature>